<organism evidence="4 5">
    <name type="scientific">Actinomadura vinacea</name>
    <dbReference type="NCBI Taxonomy" id="115336"/>
    <lineage>
        <taxon>Bacteria</taxon>
        <taxon>Bacillati</taxon>
        <taxon>Actinomycetota</taxon>
        <taxon>Actinomycetes</taxon>
        <taxon>Streptosporangiales</taxon>
        <taxon>Thermomonosporaceae</taxon>
        <taxon>Actinomadura</taxon>
    </lineage>
</organism>
<name>A0ABN3IJH3_9ACTN</name>
<reference evidence="4 5" key="1">
    <citation type="journal article" date="2019" name="Int. J. Syst. Evol. Microbiol.">
        <title>The Global Catalogue of Microorganisms (GCM) 10K type strain sequencing project: providing services to taxonomists for standard genome sequencing and annotation.</title>
        <authorList>
            <consortium name="The Broad Institute Genomics Platform"/>
            <consortium name="The Broad Institute Genome Sequencing Center for Infectious Disease"/>
            <person name="Wu L."/>
            <person name="Ma J."/>
        </authorList>
    </citation>
    <scope>NUCLEOTIDE SEQUENCE [LARGE SCALE GENOMIC DNA]</scope>
    <source>
        <strain evidence="4 5">JCM 3325</strain>
    </source>
</reference>
<comment type="caution">
    <text evidence="4">The sequence shown here is derived from an EMBL/GenBank/DDBJ whole genome shotgun (WGS) entry which is preliminary data.</text>
</comment>
<evidence type="ECO:0000313" key="5">
    <source>
        <dbReference type="Proteomes" id="UP001501231"/>
    </source>
</evidence>
<dbReference type="InterPro" id="IPR013762">
    <property type="entry name" value="Integrase-like_cat_sf"/>
</dbReference>
<dbReference type="Gene3D" id="1.10.443.10">
    <property type="entry name" value="Intergrase catalytic core"/>
    <property type="match status" value="1"/>
</dbReference>
<dbReference type="InterPro" id="IPR011010">
    <property type="entry name" value="DNA_brk_join_enz"/>
</dbReference>
<gene>
    <name evidence="4" type="ORF">GCM10010191_12610</name>
</gene>
<dbReference type="SUPFAM" id="SSF56349">
    <property type="entry name" value="DNA breaking-rejoining enzymes"/>
    <property type="match status" value="1"/>
</dbReference>
<dbReference type="Proteomes" id="UP001501231">
    <property type="component" value="Unassembled WGS sequence"/>
</dbReference>
<feature type="region of interest" description="Disordered" evidence="2">
    <location>
        <begin position="123"/>
        <end position="143"/>
    </location>
</feature>
<evidence type="ECO:0000259" key="3">
    <source>
        <dbReference type="PROSITE" id="PS51898"/>
    </source>
</evidence>
<feature type="domain" description="Tyr recombinase" evidence="3">
    <location>
        <begin position="379"/>
        <end position="547"/>
    </location>
</feature>
<dbReference type="PROSITE" id="PS51898">
    <property type="entry name" value="TYR_RECOMBINASE"/>
    <property type="match status" value="1"/>
</dbReference>
<dbReference type="RefSeq" id="WP_344587555.1">
    <property type="nucleotide sequence ID" value="NZ_BAAARW010000004.1"/>
</dbReference>
<proteinExistence type="predicted"/>
<evidence type="ECO:0000256" key="2">
    <source>
        <dbReference type="SAM" id="MobiDB-lite"/>
    </source>
</evidence>
<evidence type="ECO:0000256" key="1">
    <source>
        <dbReference type="ARBA" id="ARBA00023172"/>
    </source>
</evidence>
<dbReference type="EMBL" id="BAAARW010000004">
    <property type="protein sequence ID" value="GAA2406097.1"/>
    <property type="molecule type" value="Genomic_DNA"/>
</dbReference>
<accession>A0ABN3IJH3</accession>
<keyword evidence="1" id="KW-0233">DNA recombination</keyword>
<keyword evidence="5" id="KW-1185">Reference proteome</keyword>
<dbReference type="InterPro" id="IPR002104">
    <property type="entry name" value="Integrase_catalytic"/>
</dbReference>
<feature type="compositionally biased region" description="Pro residues" evidence="2">
    <location>
        <begin position="129"/>
        <end position="140"/>
    </location>
</feature>
<sequence length="566" mass="63661">MPRTPAPRNPTGVPDAGRVPASCRACLAWGVMAYRGVCRPCYEFAARHQGTDTCAACGRDLPVHKAYCRMCWCQARLDRPPAQVPRHRLLLPYVRQVRHHQLFLAGLPAPRDLVQTRPRRLGVGRGVLGPPPPKPPPPAAVRPRTRWLQPALPDQMLDQVPRRYRYGRFDLRKPQTTPDNPWLAWALHLAYGMAQTHGWSGTVHRAVNRSLVMLLADHHDGEVVRTSHLREVMRRHRHPLRRTTQVLEAMGILIDDRPAAFQVWLNAKLADLAPAIAAHTRTWALTLRDGGPRVRARGDQHARGYLHAALPALRDWSARYHHLREITRDDVLAHLDTLHGHRRMMAAVTLRSLLAWAKKNNLIFRDPAARIRVGKAPQPIFQPLTDEQIAQTVQAATTPHARLYVALAAVHAARNTPIRALRLDDVDLGNRRITIAGRTRPIDDLTHRLLLDWLDHRRTRWPNTANPHLLVSVISSNGLDPVSHIWLERSLKGLPASLEKLRIDRQLEEALTHGADPLHLARVFGLHPTTAIRYADSARALLERPHESDLSPSPRTHGSDGGKGGT</sequence>
<protein>
    <recommendedName>
        <fullName evidence="3">Tyr recombinase domain-containing protein</fullName>
    </recommendedName>
</protein>
<evidence type="ECO:0000313" key="4">
    <source>
        <dbReference type="EMBL" id="GAA2406097.1"/>
    </source>
</evidence>
<feature type="region of interest" description="Disordered" evidence="2">
    <location>
        <begin position="544"/>
        <end position="566"/>
    </location>
</feature>